<dbReference type="InterPro" id="IPR009057">
    <property type="entry name" value="Homeodomain-like_sf"/>
</dbReference>
<feature type="domain" description="HTH myb-type" evidence="8">
    <location>
        <begin position="101"/>
        <end position="156"/>
    </location>
</feature>
<dbReference type="PANTHER" id="PTHR45614:SF252">
    <property type="entry name" value="TRANSCRIPTION FACTOR MYB3R-2-LIKE"/>
    <property type="match status" value="1"/>
</dbReference>
<dbReference type="CDD" id="cd00167">
    <property type="entry name" value="SANT"/>
    <property type="match status" value="3"/>
</dbReference>
<dbReference type="SMART" id="SM00717">
    <property type="entry name" value="SANT"/>
    <property type="match status" value="3"/>
</dbReference>
<keyword evidence="10" id="KW-1185">Reference proteome</keyword>
<feature type="domain" description="HTH myb-type" evidence="8">
    <location>
        <begin position="157"/>
        <end position="207"/>
    </location>
</feature>
<evidence type="ECO:0000259" key="7">
    <source>
        <dbReference type="PROSITE" id="PS50090"/>
    </source>
</evidence>
<evidence type="ECO:0000256" key="6">
    <source>
        <dbReference type="ARBA" id="ARBA00023242"/>
    </source>
</evidence>
<proteinExistence type="predicted"/>
<name>A0AAV1CE68_OLDCO</name>
<dbReference type="Pfam" id="PF00249">
    <property type="entry name" value="Myb_DNA-binding"/>
    <property type="match status" value="3"/>
</dbReference>
<dbReference type="SUPFAM" id="SSF46689">
    <property type="entry name" value="Homeodomain-like"/>
    <property type="match status" value="2"/>
</dbReference>
<keyword evidence="2" id="KW-0677">Repeat</keyword>
<dbReference type="FunFam" id="1.10.10.60:FF:000016">
    <property type="entry name" value="Transcriptional activator Myb isoform A"/>
    <property type="match status" value="1"/>
</dbReference>
<comment type="subcellular location">
    <subcellularLocation>
        <location evidence="1">Nucleus</location>
    </subcellularLocation>
</comment>
<evidence type="ECO:0000256" key="4">
    <source>
        <dbReference type="ARBA" id="ARBA00023125"/>
    </source>
</evidence>
<evidence type="ECO:0000313" key="9">
    <source>
        <dbReference type="EMBL" id="CAI9093979.1"/>
    </source>
</evidence>
<sequence>MVEVTCSPDVMKKIGFDFCSSVSNTSYDSVTPESPSDSSLSSQRSCCATRRSSQAGWTEEEDNLLADVVKRFNGRNWKKIAECMTGRTDVQCLHRWQKVLNPELVKGPWTKEEDEHIIELVEKYGSKRWSFIAKFLPGRIGKQCRERWHNHLDPAIKKDAWTEEEDSILFYYHQVFGNKWAEIARFLPGRTDNAIKNHWNCSVKKKLDLNSPRFSELALPGISLQESCGPQRKMTSMEYQLSQNVSDRNAITKEIYWQNDESNCSTELALGNTKFHANFSESKPKLLGSTLSQSPDTRVGELINSNGGFKVLGREIFPSHVNNIGLQEKGNYAATLDSLNNHMNKCRDSERDHVFSCVVSHMSSAKAYESPKRTRHDASGLTNLSLACSPDANFLSLSSSGFVMEDQVNKKNKVCETPSTPDSRLHGIFSCERLQLQDTVISTANPGVLINHQISCSESQHLCSTPNNRVINISCDNSSPESLLRNSAMSYKNTPSIIRKKIFASGSRDDRNNGSMEMKGNSICDRSAVGRSLERHFDNASACDGEFESAAPISLSPPADM</sequence>
<dbReference type="InterPro" id="IPR017930">
    <property type="entry name" value="Myb_dom"/>
</dbReference>
<dbReference type="PANTHER" id="PTHR45614">
    <property type="entry name" value="MYB PROTEIN-RELATED"/>
    <property type="match status" value="1"/>
</dbReference>
<dbReference type="GO" id="GO:0000978">
    <property type="term" value="F:RNA polymerase II cis-regulatory region sequence-specific DNA binding"/>
    <property type="evidence" value="ECO:0007669"/>
    <property type="project" value="TreeGrafter"/>
</dbReference>
<dbReference type="EMBL" id="OX459119">
    <property type="protein sequence ID" value="CAI9093979.1"/>
    <property type="molecule type" value="Genomic_DNA"/>
</dbReference>
<feature type="domain" description="Myb-like" evidence="7">
    <location>
        <begin position="49"/>
        <end position="100"/>
    </location>
</feature>
<keyword evidence="4" id="KW-0238">DNA-binding</keyword>
<feature type="domain" description="Myb-like" evidence="7">
    <location>
        <begin position="101"/>
        <end position="152"/>
    </location>
</feature>
<dbReference type="GO" id="GO:0005634">
    <property type="term" value="C:nucleus"/>
    <property type="evidence" value="ECO:0007669"/>
    <property type="project" value="UniProtKB-SubCell"/>
</dbReference>
<gene>
    <name evidence="9" type="ORF">OLC1_LOCUS5259</name>
</gene>
<feature type="domain" description="HTH myb-type" evidence="8">
    <location>
        <begin position="57"/>
        <end position="100"/>
    </location>
</feature>
<keyword evidence="5" id="KW-0804">Transcription</keyword>
<evidence type="ECO:0000256" key="1">
    <source>
        <dbReference type="ARBA" id="ARBA00004123"/>
    </source>
</evidence>
<dbReference type="Gene3D" id="1.10.10.60">
    <property type="entry name" value="Homeodomain-like"/>
    <property type="match status" value="3"/>
</dbReference>
<evidence type="ECO:0000256" key="2">
    <source>
        <dbReference type="ARBA" id="ARBA00022737"/>
    </source>
</evidence>
<keyword evidence="6" id="KW-0539">Nucleus</keyword>
<protein>
    <submittedName>
        <fullName evidence="9">OLC1v1029608C2</fullName>
    </submittedName>
</protein>
<dbReference type="PROSITE" id="PS50090">
    <property type="entry name" value="MYB_LIKE"/>
    <property type="match status" value="3"/>
</dbReference>
<evidence type="ECO:0000256" key="5">
    <source>
        <dbReference type="ARBA" id="ARBA00023163"/>
    </source>
</evidence>
<evidence type="ECO:0000259" key="8">
    <source>
        <dbReference type="PROSITE" id="PS51294"/>
    </source>
</evidence>
<dbReference type="Proteomes" id="UP001161247">
    <property type="component" value="Chromosome 2"/>
</dbReference>
<dbReference type="AlphaFoldDB" id="A0AAV1CE68"/>
<dbReference type="InterPro" id="IPR050560">
    <property type="entry name" value="MYB_TF"/>
</dbReference>
<reference evidence="9" key="1">
    <citation type="submission" date="2023-03" db="EMBL/GenBank/DDBJ databases">
        <authorList>
            <person name="Julca I."/>
        </authorList>
    </citation>
    <scope>NUCLEOTIDE SEQUENCE</scope>
</reference>
<dbReference type="InterPro" id="IPR001005">
    <property type="entry name" value="SANT/Myb"/>
</dbReference>
<evidence type="ECO:0000256" key="3">
    <source>
        <dbReference type="ARBA" id="ARBA00023015"/>
    </source>
</evidence>
<dbReference type="PROSITE" id="PS51294">
    <property type="entry name" value="HTH_MYB"/>
    <property type="match status" value="3"/>
</dbReference>
<feature type="domain" description="Myb-like" evidence="7">
    <location>
        <begin position="153"/>
        <end position="203"/>
    </location>
</feature>
<accession>A0AAV1CE68</accession>
<dbReference type="FunFam" id="1.10.10.60:FF:000010">
    <property type="entry name" value="Transcriptional activator Myb isoform A"/>
    <property type="match status" value="1"/>
</dbReference>
<evidence type="ECO:0000313" key="10">
    <source>
        <dbReference type="Proteomes" id="UP001161247"/>
    </source>
</evidence>
<keyword evidence="3" id="KW-0805">Transcription regulation</keyword>
<organism evidence="9 10">
    <name type="scientific">Oldenlandia corymbosa var. corymbosa</name>
    <dbReference type="NCBI Taxonomy" id="529605"/>
    <lineage>
        <taxon>Eukaryota</taxon>
        <taxon>Viridiplantae</taxon>
        <taxon>Streptophyta</taxon>
        <taxon>Embryophyta</taxon>
        <taxon>Tracheophyta</taxon>
        <taxon>Spermatophyta</taxon>
        <taxon>Magnoliopsida</taxon>
        <taxon>eudicotyledons</taxon>
        <taxon>Gunneridae</taxon>
        <taxon>Pentapetalae</taxon>
        <taxon>asterids</taxon>
        <taxon>lamiids</taxon>
        <taxon>Gentianales</taxon>
        <taxon>Rubiaceae</taxon>
        <taxon>Rubioideae</taxon>
        <taxon>Spermacoceae</taxon>
        <taxon>Hedyotis-Oldenlandia complex</taxon>
        <taxon>Oldenlandia</taxon>
    </lineage>
</organism>
<dbReference type="GO" id="GO:0000981">
    <property type="term" value="F:DNA-binding transcription factor activity, RNA polymerase II-specific"/>
    <property type="evidence" value="ECO:0007669"/>
    <property type="project" value="TreeGrafter"/>
</dbReference>